<reference evidence="7" key="1">
    <citation type="submission" date="2011-07" db="EMBL/GenBank/DDBJ databases">
        <title>Complete genome sequence of Acetobacterium woodii.</title>
        <authorList>
            <person name="Poehlein A."/>
            <person name="Schmidt S."/>
            <person name="Kaster A.-K."/>
            <person name="Goenrich M."/>
            <person name="Vollmers J."/>
            <person name="Thuermer A."/>
            <person name="Gottschalk G."/>
            <person name="Thauer R.K."/>
            <person name="Daniel R."/>
            <person name="Mueller V."/>
        </authorList>
    </citation>
    <scope>NUCLEOTIDE SEQUENCE [LARGE SCALE GENOMIC DNA]</scope>
    <source>
        <strain evidence="7">ATCC 29683 / DSM 1030 / JCM 2381 / KCTC 1655 / WB1</strain>
    </source>
</reference>
<gene>
    <name evidence="6" type="primary">crnA</name>
    <name evidence="6" type="ordered locus">Awo_c31990</name>
</gene>
<comment type="similarity">
    <text evidence="5">Belongs to the creatininase superfamily.</text>
</comment>
<evidence type="ECO:0000313" key="6">
    <source>
        <dbReference type="EMBL" id="AFA49927.1"/>
    </source>
</evidence>
<keyword evidence="3 6" id="KW-0378">Hydrolase</keyword>
<dbReference type="PANTHER" id="PTHR35005">
    <property type="entry name" value="3-DEHYDRO-SCYLLO-INOSOSE HYDROLASE"/>
    <property type="match status" value="1"/>
</dbReference>
<proteinExistence type="inferred from homology"/>
<name>H6LJJ9_ACEWD</name>
<keyword evidence="4" id="KW-0862">Zinc</keyword>
<keyword evidence="2" id="KW-0479">Metal-binding</keyword>
<dbReference type="GO" id="GO:0016811">
    <property type="term" value="F:hydrolase activity, acting on carbon-nitrogen (but not peptide) bonds, in linear amides"/>
    <property type="evidence" value="ECO:0007669"/>
    <property type="project" value="TreeGrafter"/>
</dbReference>
<sequence length="272" mass="30489">MAYSIFKDTLVDMAFPEIEAAIKQNACVLLPVSVVEEHGPHLCTGTDIYLTQSLSQQIKQKLVAKNHPVVIAPPFYWGVNSITDGFVGSFSIKPETMTLMLLEILENLNKWGFKKIFLLNFHGDFIHIKTIVEIVAHANKMNIEAYFLLDKNLLSQMHFNQDLSYLVSIELDPRKVNLETTVIDIHAGATETSWMALSYNKLVDTEKAKTLKPTNLTRSDLKEWLKGGEVAKSVTPLGYCGNPSNIDLKKIKTLTAVLSEKYACEIINVCTL</sequence>
<organism evidence="6 7">
    <name type="scientific">Acetobacterium woodii (strain ATCC 29683 / DSM 1030 / JCM 2381 / KCTC 1655 / WB1)</name>
    <dbReference type="NCBI Taxonomy" id="931626"/>
    <lineage>
        <taxon>Bacteria</taxon>
        <taxon>Bacillati</taxon>
        <taxon>Bacillota</taxon>
        <taxon>Clostridia</taxon>
        <taxon>Eubacteriales</taxon>
        <taxon>Eubacteriaceae</taxon>
        <taxon>Acetobacterium</taxon>
    </lineage>
</organism>
<comment type="cofactor">
    <cofactor evidence="1">
        <name>Zn(2+)</name>
        <dbReference type="ChEBI" id="CHEBI:29105"/>
    </cofactor>
</comment>
<dbReference type="PANTHER" id="PTHR35005:SF1">
    <property type="entry name" value="2-AMINO-5-FORMYLAMINO-6-RIBOSYLAMINOPYRIMIDIN-4(3H)-ONE 5'-MONOPHOSPHATE DEFORMYLASE"/>
    <property type="match status" value="1"/>
</dbReference>
<dbReference type="GO" id="GO:0009231">
    <property type="term" value="P:riboflavin biosynthetic process"/>
    <property type="evidence" value="ECO:0007669"/>
    <property type="project" value="TreeGrafter"/>
</dbReference>
<accession>H6LJJ9</accession>
<dbReference type="InterPro" id="IPR003785">
    <property type="entry name" value="Creatininase/forma_Hydrolase"/>
</dbReference>
<evidence type="ECO:0000256" key="1">
    <source>
        <dbReference type="ARBA" id="ARBA00001947"/>
    </source>
</evidence>
<dbReference type="GO" id="GO:0046872">
    <property type="term" value="F:metal ion binding"/>
    <property type="evidence" value="ECO:0007669"/>
    <property type="project" value="UniProtKB-KW"/>
</dbReference>
<dbReference type="EC" id="3.5.2.10" evidence="6"/>
<protein>
    <submittedName>
        <fullName evidence="6">Creatininase CrnA</fullName>
        <ecNumber evidence="6">3.5.2.10</ecNumber>
    </submittedName>
</protein>
<dbReference type="STRING" id="931626.Awo_c31990"/>
<evidence type="ECO:0000256" key="4">
    <source>
        <dbReference type="ARBA" id="ARBA00022833"/>
    </source>
</evidence>
<dbReference type="GO" id="GO:0047789">
    <property type="term" value="F:creatininase activity"/>
    <property type="evidence" value="ECO:0007669"/>
    <property type="project" value="UniProtKB-EC"/>
</dbReference>
<dbReference type="KEGG" id="awo:Awo_c31990"/>
<evidence type="ECO:0000256" key="2">
    <source>
        <dbReference type="ARBA" id="ARBA00022723"/>
    </source>
</evidence>
<evidence type="ECO:0000313" key="7">
    <source>
        <dbReference type="Proteomes" id="UP000007177"/>
    </source>
</evidence>
<dbReference type="OrthoDB" id="9801445at2"/>
<evidence type="ECO:0000256" key="5">
    <source>
        <dbReference type="ARBA" id="ARBA00024029"/>
    </source>
</evidence>
<evidence type="ECO:0000256" key="3">
    <source>
        <dbReference type="ARBA" id="ARBA00022801"/>
    </source>
</evidence>
<dbReference type="eggNOG" id="COG1402">
    <property type="taxonomic scope" value="Bacteria"/>
</dbReference>
<dbReference type="Gene3D" id="3.40.50.10310">
    <property type="entry name" value="Creatininase"/>
    <property type="match status" value="1"/>
</dbReference>
<dbReference type="Proteomes" id="UP000007177">
    <property type="component" value="Chromosome"/>
</dbReference>
<dbReference type="SUPFAM" id="SSF102215">
    <property type="entry name" value="Creatininase"/>
    <property type="match status" value="1"/>
</dbReference>
<dbReference type="HOGENOM" id="CLU_055029_3_1_9"/>
<dbReference type="RefSeq" id="WP_014357523.1">
    <property type="nucleotide sequence ID" value="NC_016894.1"/>
</dbReference>
<dbReference type="AlphaFoldDB" id="H6LJJ9"/>
<keyword evidence="7" id="KW-1185">Reference proteome</keyword>
<reference evidence="6 7" key="2">
    <citation type="journal article" date="2012" name="PLoS ONE">
        <title>An ancient pathway combining carbon dioxide fixation with the generation and utilization of a sodium ion gradient for ATP synthesis.</title>
        <authorList>
            <person name="Poehlein A."/>
            <person name="Schmidt S."/>
            <person name="Kaster A.K."/>
            <person name="Goenrich M."/>
            <person name="Vollmers J."/>
            <person name="Thurmer A."/>
            <person name="Bertsch J."/>
            <person name="Schuchmann K."/>
            <person name="Voigt B."/>
            <person name="Hecker M."/>
            <person name="Daniel R."/>
            <person name="Thauer R.K."/>
            <person name="Gottschalk G."/>
            <person name="Muller V."/>
        </authorList>
    </citation>
    <scope>NUCLEOTIDE SEQUENCE [LARGE SCALE GENOMIC DNA]</scope>
    <source>
        <strain evidence="7">ATCC 29683 / DSM 1030 / JCM 2381 / KCTC 1655 / WB1</strain>
    </source>
</reference>
<dbReference type="InterPro" id="IPR024087">
    <property type="entry name" value="Creatininase-like_sf"/>
</dbReference>
<dbReference type="Pfam" id="PF02633">
    <property type="entry name" value="Creatininase"/>
    <property type="match status" value="1"/>
</dbReference>
<dbReference type="EMBL" id="CP002987">
    <property type="protein sequence ID" value="AFA49927.1"/>
    <property type="molecule type" value="Genomic_DNA"/>
</dbReference>